<dbReference type="AlphaFoldDB" id="A0A561BXW3"/>
<reference evidence="3 4" key="1">
    <citation type="submission" date="2019-06" db="EMBL/GenBank/DDBJ databases">
        <title>Sequencing the genomes of 1000 actinobacteria strains.</title>
        <authorList>
            <person name="Klenk H.-P."/>
        </authorList>
    </citation>
    <scope>NUCLEOTIDE SEQUENCE [LARGE SCALE GENOMIC DNA]</scope>
    <source>
        <strain evidence="3 4">DSM 24683</strain>
    </source>
</reference>
<evidence type="ECO:0000256" key="1">
    <source>
        <dbReference type="SAM" id="MobiDB-lite"/>
    </source>
</evidence>
<gene>
    <name evidence="3" type="ORF">FB561_4728</name>
</gene>
<dbReference type="SMART" id="SM00530">
    <property type="entry name" value="HTH_XRE"/>
    <property type="match status" value="1"/>
</dbReference>
<dbReference type="InterPro" id="IPR001387">
    <property type="entry name" value="Cro/C1-type_HTH"/>
</dbReference>
<dbReference type="PANTHER" id="PTHR47691:SF3">
    <property type="entry name" value="HTH-TYPE TRANSCRIPTIONAL REGULATOR RV0890C-RELATED"/>
    <property type="match status" value="1"/>
</dbReference>
<protein>
    <submittedName>
        <fullName evidence="3">Putative ATPase</fullName>
    </submittedName>
</protein>
<dbReference type="SUPFAM" id="SSF48452">
    <property type="entry name" value="TPR-like"/>
    <property type="match status" value="2"/>
</dbReference>
<comment type="caution">
    <text evidence="3">The sequence shown here is derived from an EMBL/GenBank/DDBJ whole genome shotgun (WGS) entry which is preliminary data.</text>
</comment>
<evidence type="ECO:0000259" key="2">
    <source>
        <dbReference type="PROSITE" id="PS50943"/>
    </source>
</evidence>
<proteinExistence type="predicted"/>
<dbReference type="SMART" id="SM00028">
    <property type="entry name" value="TPR"/>
    <property type="match status" value="5"/>
</dbReference>
<name>A0A561BXW3_9ACTN</name>
<evidence type="ECO:0000313" key="3">
    <source>
        <dbReference type="EMBL" id="TWD83562.1"/>
    </source>
</evidence>
<feature type="region of interest" description="Disordered" evidence="1">
    <location>
        <begin position="1"/>
        <end position="21"/>
    </location>
</feature>
<dbReference type="SUPFAM" id="SSF52540">
    <property type="entry name" value="P-loop containing nucleoside triphosphate hydrolases"/>
    <property type="match status" value="1"/>
</dbReference>
<dbReference type="InterPro" id="IPR002182">
    <property type="entry name" value="NB-ARC"/>
</dbReference>
<accession>A0A561BXW3</accession>
<dbReference type="OrthoDB" id="3755432at2"/>
<dbReference type="Pfam" id="PF00931">
    <property type="entry name" value="NB-ARC"/>
    <property type="match status" value="1"/>
</dbReference>
<dbReference type="RefSeq" id="WP_145810253.1">
    <property type="nucleotide sequence ID" value="NZ_VIVK01000001.1"/>
</dbReference>
<dbReference type="InterPro" id="IPR010982">
    <property type="entry name" value="Lambda_DNA-bd_dom_sf"/>
</dbReference>
<dbReference type="Gene3D" id="3.40.50.300">
    <property type="entry name" value="P-loop containing nucleotide triphosphate hydrolases"/>
    <property type="match status" value="1"/>
</dbReference>
<feature type="domain" description="HTH cro/C1-type" evidence="2">
    <location>
        <begin position="22"/>
        <end position="77"/>
    </location>
</feature>
<dbReference type="EMBL" id="VIVK01000001">
    <property type="protein sequence ID" value="TWD83562.1"/>
    <property type="molecule type" value="Genomic_DNA"/>
</dbReference>
<dbReference type="PROSITE" id="PS50943">
    <property type="entry name" value="HTH_CROC1"/>
    <property type="match status" value="1"/>
</dbReference>
<dbReference type="Gene3D" id="1.25.40.10">
    <property type="entry name" value="Tetratricopeptide repeat domain"/>
    <property type="match status" value="2"/>
</dbReference>
<dbReference type="Gene3D" id="1.10.260.40">
    <property type="entry name" value="lambda repressor-like DNA-binding domains"/>
    <property type="match status" value="1"/>
</dbReference>
<dbReference type="InterPro" id="IPR027417">
    <property type="entry name" value="P-loop_NTPase"/>
</dbReference>
<dbReference type="Proteomes" id="UP000318380">
    <property type="component" value="Unassembled WGS sequence"/>
</dbReference>
<dbReference type="InterPro" id="IPR019734">
    <property type="entry name" value="TPR_rpt"/>
</dbReference>
<dbReference type="Pfam" id="PF13560">
    <property type="entry name" value="HTH_31"/>
    <property type="match status" value="1"/>
</dbReference>
<dbReference type="PANTHER" id="PTHR47691">
    <property type="entry name" value="REGULATOR-RELATED"/>
    <property type="match status" value="1"/>
</dbReference>
<dbReference type="Pfam" id="PF13424">
    <property type="entry name" value="TPR_12"/>
    <property type="match status" value="2"/>
</dbReference>
<dbReference type="CDD" id="cd00093">
    <property type="entry name" value="HTH_XRE"/>
    <property type="match status" value="1"/>
</dbReference>
<dbReference type="SMART" id="SM00382">
    <property type="entry name" value="AAA"/>
    <property type="match status" value="1"/>
</dbReference>
<dbReference type="PRINTS" id="PR00364">
    <property type="entry name" value="DISEASERSIST"/>
</dbReference>
<feature type="compositionally biased region" description="Basic and acidic residues" evidence="1">
    <location>
        <begin position="1"/>
        <end position="11"/>
    </location>
</feature>
<evidence type="ECO:0000313" key="4">
    <source>
        <dbReference type="Proteomes" id="UP000318380"/>
    </source>
</evidence>
<organism evidence="3 4">
    <name type="scientific">Kribbella amoyensis</name>
    <dbReference type="NCBI Taxonomy" id="996641"/>
    <lineage>
        <taxon>Bacteria</taxon>
        <taxon>Bacillati</taxon>
        <taxon>Actinomycetota</taxon>
        <taxon>Actinomycetes</taxon>
        <taxon>Propionibacteriales</taxon>
        <taxon>Kribbellaceae</taxon>
        <taxon>Kribbella</taxon>
    </lineage>
</organism>
<dbReference type="SUPFAM" id="SSF47413">
    <property type="entry name" value="lambda repressor-like DNA-binding domains"/>
    <property type="match status" value="1"/>
</dbReference>
<dbReference type="GO" id="GO:0003677">
    <property type="term" value="F:DNA binding"/>
    <property type="evidence" value="ECO:0007669"/>
    <property type="project" value="InterPro"/>
</dbReference>
<dbReference type="GO" id="GO:0043531">
    <property type="term" value="F:ADP binding"/>
    <property type="evidence" value="ECO:0007669"/>
    <property type="project" value="InterPro"/>
</dbReference>
<dbReference type="InterPro" id="IPR003593">
    <property type="entry name" value="AAA+_ATPase"/>
</dbReference>
<dbReference type="InterPro" id="IPR011990">
    <property type="entry name" value="TPR-like_helical_dom_sf"/>
</dbReference>
<keyword evidence="4" id="KW-1185">Reference proteome</keyword>
<sequence length="830" mass="88992">MPSDGSRRGTDDVQGTGFGDLLRRHRRDAGLSQERLAELAGLSVDAIAALERGRRRAPRPHTLRLLADALKLGASDRAALGSAAHSDGEAQRSPVRPVPVATVELVGRAAEVAEAGRLVGERQTRLLTLSGPGGVGKTQLVLAVAGAVAAGFEDGVCWVPLATISESTAVAPAIAAGLGLHPVDGARLVEEIAEQIARRHLLLVLDNCEHVVADTAAVCAALLEYCPNLTVLASSRELLRIPGECVYVVPPLAVPETDEQLDASPAVRLFMDRATARGHRPGDQIEYVAKVVRRLEGMPLAIELAAARTNVLTVEELAAELESSFAILSGGASTAGPRQQSLAGAIGWSHELLTRTERGLFALLSVFVGGWSLDAAAAVFAGKTKAGPLERAEALDLTGRLADKSLIRVHRDRGSARYDMLAVIREFAVDQLAVSGRADDAAQHHAAFYLALAEEAEAHLRGSNQGDWLDRLDGELDNLRAAISWALRTRASAEAIRLAGALWLFCYLRGHYAEGSEWLERALALTDDAADLRPYQAKARLGAGMLAFLQCEYDGATKRLESALTQYQELGDTAGAALVMQRLGGVARERGDYGAAEALHCQSFDLFESLGDRSGMAWAHNHLGFVAWLRGDLDIGARRCRKARDSFRVLGDGEGLAWSLISLGTIAQYRGDLTEAEDLLQESLALSQRLGYREGVAWSLNQLGIVERRRGLTDRAVHLLDESLAEHRDLGDRWRSASVLEELATVARDRDRAEYAAFLLGAADGIREVIGAPVPEVEQADLRATREAVERALDHRAFKAAWSAGRATPLSAVADGYPGPAAAPDRSTRF</sequence>